<gene>
    <name evidence="1" type="ORF">HPBE_LOCUS12831</name>
</gene>
<evidence type="ECO:0000313" key="3">
    <source>
        <dbReference type="WBParaSite" id="HPBE_0001283001-mRNA-1"/>
    </source>
</evidence>
<proteinExistence type="predicted"/>
<dbReference type="WBParaSite" id="HPBE_0001283001-mRNA-1">
    <property type="protein sequence ID" value="HPBE_0001283001-mRNA-1"/>
    <property type="gene ID" value="HPBE_0001283001"/>
</dbReference>
<name>A0A3P8DC73_HELPZ</name>
<reference evidence="3" key="2">
    <citation type="submission" date="2019-09" db="UniProtKB">
        <authorList>
            <consortium name="WormBaseParasite"/>
        </authorList>
    </citation>
    <scope>IDENTIFICATION</scope>
</reference>
<dbReference type="OrthoDB" id="5820677at2759"/>
<evidence type="ECO:0000313" key="2">
    <source>
        <dbReference type="Proteomes" id="UP000050761"/>
    </source>
</evidence>
<dbReference type="Proteomes" id="UP000050761">
    <property type="component" value="Unassembled WGS sequence"/>
</dbReference>
<dbReference type="EMBL" id="UZAH01027653">
    <property type="protein sequence ID" value="VDO93792.1"/>
    <property type="molecule type" value="Genomic_DNA"/>
</dbReference>
<sequence>MHTKSDVYHKKAHLADAVGDVLRKYSRQKMLPCLKKRPQNVCSTLVISPKRKFPEVHRHLVPDFSPDHRIWNYPSSVRLPASTAMSDWMNASRSRSPRTIEEEEGWKWAGVYRKSDLGAVSEMSQMESFGLSFKRDCKSIDDLLKWQSVQFRLQIEQEEIMKFAAYKYEFKNPVILIDRALPSIYTNKEQYSILERKTSLVNLIPFVRYDGVIYIRTITDEERDLSLSEGSTRADRQENLDTVRKLCAKNEEMWSQHKKFVLVETGSGDKFRRRVELAAVALSGLLKFKLQPG</sequence>
<protein>
    <submittedName>
        <fullName evidence="3">DNK domain-containing protein</fullName>
    </submittedName>
</protein>
<reference evidence="1 2" key="1">
    <citation type="submission" date="2018-11" db="EMBL/GenBank/DDBJ databases">
        <authorList>
            <consortium name="Pathogen Informatics"/>
        </authorList>
    </citation>
    <scope>NUCLEOTIDE SEQUENCE [LARGE SCALE GENOMIC DNA]</scope>
</reference>
<dbReference type="AlphaFoldDB" id="A0A3P8DC73"/>
<accession>A0A3P8DC73</accession>
<evidence type="ECO:0000313" key="1">
    <source>
        <dbReference type="EMBL" id="VDO93792.1"/>
    </source>
</evidence>
<organism evidence="1">
    <name type="scientific">Heligmosomoides polygyrus</name>
    <name type="common">Parasitic roundworm</name>
    <dbReference type="NCBI Taxonomy" id="6339"/>
    <lineage>
        <taxon>Eukaryota</taxon>
        <taxon>Metazoa</taxon>
        <taxon>Ecdysozoa</taxon>
        <taxon>Nematoda</taxon>
        <taxon>Chromadorea</taxon>
        <taxon>Rhabditida</taxon>
        <taxon>Rhabditina</taxon>
        <taxon>Rhabditomorpha</taxon>
        <taxon>Strongyloidea</taxon>
        <taxon>Heligmosomidae</taxon>
        <taxon>Heligmosomoides</taxon>
    </lineage>
</organism>
<keyword evidence="2" id="KW-1185">Reference proteome</keyword>